<dbReference type="PROSITE" id="PS50837">
    <property type="entry name" value="NACHT"/>
    <property type="match status" value="1"/>
</dbReference>
<dbReference type="PROSITE" id="PS50297">
    <property type="entry name" value="ANK_REP_REGION"/>
    <property type="match status" value="1"/>
</dbReference>
<dbReference type="SUPFAM" id="SSF48403">
    <property type="entry name" value="Ankyrin repeat"/>
    <property type="match status" value="1"/>
</dbReference>
<dbReference type="Gene3D" id="3.40.50.1820">
    <property type="entry name" value="alpha/beta hydrolase"/>
    <property type="match status" value="1"/>
</dbReference>
<dbReference type="Pfam" id="PF12796">
    <property type="entry name" value="Ank_2"/>
    <property type="match status" value="1"/>
</dbReference>
<organism evidence="4 5">
    <name type="scientific">Patellaria atrata CBS 101060</name>
    <dbReference type="NCBI Taxonomy" id="1346257"/>
    <lineage>
        <taxon>Eukaryota</taxon>
        <taxon>Fungi</taxon>
        <taxon>Dikarya</taxon>
        <taxon>Ascomycota</taxon>
        <taxon>Pezizomycotina</taxon>
        <taxon>Dothideomycetes</taxon>
        <taxon>Dothideomycetes incertae sedis</taxon>
        <taxon>Patellariales</taxon>
        <taxon>Patellariaceae</taxon>
        <taxon>Patellaria</taxon>
    </lineage>
</organism>
<dbReference type="InterPro" id="IPR027417">
    <property type="entry name" value="P-loop_NTPase"/>
</dbReference>
<name>A0A9P4S5C4_9PEZI</name>
<dbReference type="InterPro" id="IPR002110">
    <property type="entry name" value="Ankyrin_rpt"/>
</dbReference>
<dbReference type="InterPro" id="IPR056884">
    <property type="entry name" value="NPHP3-like_N"/>
</dbReference>
<protein>
    <recommendedName>
        <fullName evidence="3">NACHT domain-containing protein</fullName>
    </recommendedName>
</protein>
<dbReference type="InterPro" id="IPR036770">
    <property type="entry name" value="Ankyrin_rpt-contain_sf"/>
</dbReference>
<evidence type="ECO:0000313" key="5">
    <source>
        <dbReference type="Proteomes" id="UP000799429"/>
    </source>
</evidence>
<dbReference type="Gene3D" id="3.40.50.300">
    <property type="entry name" value="P-loop containing nucleotide triphosphate hydrolases"/>
    <property type="match status" value="1"/>
</dbReference>
<dbReference type="EMBL" id="MU006103">
    <property type="protein sequence ID" value="KAF2836483.1"/>
    <property type="molecule type" value="Genomic_DNA"/>
</dbReference>
<proteinExistence type="predicted"/>
<dbReference type="AlphaFoldDB" id="A0A9P4S5C4"/>
<sequence>QHGLVLLNDYSADTQSSDKIYTVDIVAIHGLNGDSHKTWTHPNGMFWLQDLLPQTLPGAAIFSYGYPSEVFFSRSVATIEDFALHLLNDLTVISSKESTLRPIIYICHSLGGIVFKQQAMNVAYDRYPKIWERSKGVLFFGTPHLGSSTAPTAELLGNIMNAAWSISGAYLNRGGIRTPLIKDLRLNSPRLKCIADTFAQRADHFMIESFYETEITSPIGKVVVDKRSAVIGMRHEKASPLWGDHREICRIKGKDESNYKQISTSLKEMAEVAIKELVDFNATATSILSRQSLDSTDKMCVELLSSTDVSGFQTSLDGRIEGTLTWVLQSPKCTAWLWQREKRLLWVTGYAGCGKTMLSSYMVGYLSEILPQKSLICRFFCSGKAEEQQDPNVLVRALIHQMVVQRPRLLKIIRKASELQGRRIFRQFDTLWDLFVDIVRQENIPSINIVIDAIDECDEATQVLLVGRIARFLKLEPGLCIKFFITSRPTARAVQVIEESAVDLIRLKFEDSQDLIARDINLVVKQRVELLVKRGGCPLNFRPQLEELLVSKAENTFLWVSLVLSSFEKRRVLTPSDLQNLGQLPSDLQSLYKSFLQAIPKGDRKLASDILHIIIVSARPLNAWEICIMLNEGSLDSLELKTAGPHMTTESIKILLNPLVQVRDSQILLIHHSIKEFLLNMKDDPQDTLSHQFHVDFTRQSALITRSCIYYLLGDAFVCDLFGTQPSTCEQSPILPIQGASADASPVSDSILDPFELQDIAMFKEEAVIRTDKCTDIAERFNLFDYAARYWTSHFSHSENHADTDLCGLAIQLCESSSFRLNNWFQYLQIKADVHEEYPKVLDPLIVACFFGLSNIVEYLLETTLDNLDYGLALFWAARRGYLKCLEPLSWKPISDDQTCYYMDQSPLMAAAQNGHLSCARFLLERGLFDPNEADNRGRTALSHAAGNGHTETVTLLLSEEKLQPDIPDSNGWTPLSWAIASNSVTSVRQLL</sequence>
<evidence type="ECO:0000259" key="3">
    <source>
        <dbReference type="PROSITE" id="PS50837"/>
    </source>
</evidence>
<feature type="domain" description="NACHT" evidence="3">
    <location>
        <begin position="343"/>
        <end position="491"/>
    </location>
</feature>
<dbReference type="OrthoDB" id="194358at2759"/>
<comment type="caution">
    <text evidence="4">The sequence shown here is derived from an EMBL/GenBank/DDBJ whole genome shotgun (WGS) entry which is preliminary data.</text>
</comment>
<feature type="non-terminal residue" evidence="4">
    <location>
        <position position="1"/>
    </location>
</feature>
<dbReference type="SUPFAM" id="SSF53474">
    <property type="entry name" value="alpha/beta-Hydrolases"/>
    <property type="match status" value="1"/>
</dbReference>
<dbReference type="InterPro" id="IPR007111">
    <property type="entry name" value="NACHT_NTPase"/>
</dbReference>
<reference evidence="4" key="1">
    <citation type="journal article" date="2020" name="Stud. Mycol.">
        <title>101 Dothideomycetes genomes: a test case for predicting lifestyles and emergence of pathogens.</title>
        <authorList>
            <person name="Haridas S."/>
            <person name="Albert R."/>
            <person name="Binder M."/>
            <person name="Bloem J."/>
            <person name="Labutti K."/>
            <person name="Salamov A."/>
            <person name="Andreopoulos B."/>
            <person name="Baker S."/>
            <person name="Barry K."/>
            <person name="Bills G."/>
            <person name="Bluhm B."/>
            <person name="Cannon C."/>
            <person name="Castanera R."/>
            <person name="Culley D."/>
            <person name="Daum C."/>
            <person name="Ezra D."/>
            <person name="Gonzalez J."/>
            <person name="Henrissat B."/>
            <person name="Kuo A."/>
            <person name="Liang C."/>
            <person name="Lipzen A."/>
            <person name="Lutzoni F."/>
            <person name="Magnuson J."/>
            <person name="Mondo S."/>
            <person name="Nolan M."/>
            <person name="Ohm R."/>
            <person name="Pangilinan J."/>
            <person name="Park H.-J."/>
            <person name="Ramirez L."/>
            <person name="Alfaro M."/>
            <person name="Sun H."/>
            <person name="Tritt A."/>
            <person name="Yoshinaga Y."/>
            <person name="Zwiers L.-H."/>
            <person name="Turgeon B."/>
            <person name="Goodwin S."/>
            <person name="Spatafora J."/>
            <person name="Crous P."/>
            <person name="Grigoriev I."/>
        </authorList>
    </citation>
    <scope>NUCLEOTIDE SEQUENCE</scope>
    <source>
        <strain evidence="4">CBS 101060</strain>
    </source>
</reference>
<dbReference type="SMART" id="SM00248">
    <property type="entry name" value="ANK"/>
    <property type="match status" value="3"/>
</dbReference>
<accession>A0A9P4S5C4</accession>
<dbReference type="InterPro" id="IPR029058">
    <property type="entry name" value="AB_hydrolase_fold"/>
</dbReference>
<evidence type="ECO:0000256" key="2">
    <source>
        <dbReference type="PROSITE-ProRule" id="PRU00023"/>
    </source>
</evidence>
<gene>
    <name evidence="4" type="ORF">M501DRAFT_920690</name>
</gene>
<evidence type="ECO:0000256" key="1">
    <source>
        <dbReference type="ARBA" id="ARBA00022737"/>
    </source>
</evidence>
<dbReference type="SUPFAM" id="SSF52540">
    <property type="entry name" value="P-loop containing nucleoside triphosphate hydrolases"/>
    <property type="match status" value="1"/>
</dbReference>
<dbReference type="PANTHER" id="PTHR10039">
    <property type="entry name" value="AMELOGENIN"/>
    <property type="match status" value="1"/>
</dbReference>
<dbReference type="PROSITE" id="PS50088">
    <property type="entry name" value="ANK_REPEAT"/>
    <property type="match status" value="1"/>
</dbReference>
<keyword evidence="5" id="KW-1185">Reference proteome</keyword>
<keyword evidence="1" id="KW-0677">Repeat</keyword>
<dbReference type="Gene3D" id="1.25.40.20">
    <property type="entry name" value="Ankyrin repeat-containing domain"/>
    <property type="match status" value="1"/>
</dbReference>
<feature type="repeat" description="ANK" evidence="2">
    <location>
        <begin position="903"/>
        <end position="927"/>
    </location>
</feature>
<dbReference type="Proteomes" id="UP000799429">
    <property type="component" value="Unassembled WGS sequence"/>
</dbReference>
<evidence type="ECO:0000313" key="4">
    <source>
        <dbReference type="EMBL" id="KAF2836483.1"/>
    </source>
</evidence>
<feature type="non-terminal residue" evidence="4">
    <location>
        <position position="992"/>
    </location>
</feature>
<keyword evidence="2" id="KW-0040">ANK repeat</keyword>
<dbReference type="PANTHER" id="PTHR10039:SF16">
    <property type="entry name" value="GPI INOSITOL-DEACYLASE"/>
    <property type="match status" value="1"/>
</dbReference>
<dbReference type="Pfam" id="PF24883">
    <property type="entry name" value="NPHP3_N"/>
    <property type="match status" value="1"/>
</dbReference>